<name>A0ABD4X9L8_9RHOB</name>
<dbReference type="AlphaFoldDB" id="A0ABD4X9L8"/>
<evidence type="ECO:0000313" key="2">
    <source>
        <dbReference type="EMBL" id="MDE4165817.1"/>
    </source>
</evidence>
<feature type="compositionally biased region" description="Basic and acidic residues" evidence="1">
    <location>
        <begin position="209"/>
        <end position="223"/>
    </location>
</feature>
<feature type="region of interest" description="Disordered" evidence="1">
    <location>
        <begin position="164"/>
        <end position="190"/>
    </location>
</feature>
<gene>
    <name evidence="2" type="ORF">PXK24_08935</name>
</gene>
<evidence type="ECO:0000313" key="3">
    <source>
        <dbReference type="Proteomes" id="UP001218364"/>
    </source>
</evidence>
<dbReference type="EMBL" id="JARCJK010000003">
    <property type="protein sequence ID" value="MDE4165817.1"/>
    <property type="molecule type" value="Genomic_DNA"/>
</dbReference>
<dbReference type="RefSeq" id="WP_133245389.1">
    <property type="nucleotide sequence ID" value="NZ_CP015124.1"/>
</dbReference>
<evidence type="ECO:0008006" key="4">
    <source>
        <dbReference type="Google" id="ProtNLM"/>
    </source>
</evidence>
<feature type="region of interest" description="Disordered" evidence="1">
    <location>
        <begin position="122"/>
        <end position="148"/>
    </location>
</feature>
<dbReference type="Proteomes" id="UP001218364">
    <property type="component" value="Unassembled WGS sequence"/>
</dbReference>
<sequence>MSEPVTQAEIEDVLSSIRRLVSEDDRKGAARVTGSAEPASPEPAEPRSEKAATRLVLTPALRVSEAKPEAADPIDTAYAREVPPEVTDSSASLIPAVDVDTDLASVVFDETAAGAVGQAVELAEETPAEEAQSTSDEDATDAGEDAPWKDPWATLYQAAGVTGVEGFQDASDEVEAESEASLSDAMLEETDPADRVFAVVQKITELEAKVARSEEQWEPDGRSSDPYAGTNVETLQWQDHHDEDLPPEEIAEQHEEVVSWPDSATAEAAGEDADFGTEADFVDPARGIAEEAITAETLDALTEEDSYLDEDSLRELVAEIVREELQGALGERITRNVRKLVRREIHRALAAQDLL</sequence>
<feature type="region of interest" description="Disordered" evidence="1">
    <location>
        <begin position="24"/>
        <end position="52"/>
    </location>
</feature>
<comment type="caution">
    <text evidence="2">The sequence shown here is derived from an EMBL/GenBank/DDBJ whole genome shotgun (WGS) entry which is preliminary data.</text>
</comment>
<evidence type="ECO:0000256" key="1">
    <source>
        <dbReference type="SAM" id="MobiDB-lite"/>
    </source>
</evidence>
<reference evidence="2 3" key="1">
    <citation type="submission" date="2023-02" db="EMBL/GenBank/DDBJ databases">
        <title>Population genomics of bacteria associated with diatom.</title>
        <authorList>
            <person name="Xie J."/>
            <person name="Wang H."/>
        </authorList>
    </citation>
    <scope>NUCLEOTIDE SEQUENCE [LARGE SCALE GENOMIC DNA]</scope>
    <source>
        <strain evidence="2 3">PT47_8</strain>
    </source>
</reference>
<feature type="compositionally biased region" description="Acidic residues" evidence="1">
    <location>
        <begin position="135"/>
        <end position="144"/>
    </location>
</feature>
<accession>A0ABD4X9L8</accession>
<organism evidence="2 3">
    <name type="scientific">Phaeobacter gallaeciensis</name>
    <dbReference type="NCBI Taxonomy" id="60890"/>
    <lineage>
        <taxon>Bacteria</taxon>
        <taxon>Pseudomonadati</taxon>
        <taxon>Pseudomonadota</taxon>
        <taxon>Alphaproteobacteria</taxon>
        <taxon>Rhodobacterales</taxon>
        <taxon>Roseobacteraceae</taxon>
        <taxon>Phaeobacter</taxon>
    </lineage>
</organism>
<feature type="region of interest" description="Disordered" evidence="1">
    <location>
        <begin position="209"/>
        <end position="259"/>
    </location>
</feature>
<proteinExistence type="predicted"/>
<protein>
    <recommendedName>
        <fullName evidence="4">Glycerol-3-phosphate dehydrogenase</fullName>
    </recommendedName>
</protein>